<keyword evidence="2" id="KW-1185">Reference proteome</keyword>
<sequence length="94" mass="10148">MSTYTVIWEYRGGTYIKQVTAQTAELALAAWPQNLTSGEIPGIGTKRLASLTKKIAEGVDDFYAPVMLTGLTNAWCAGMLYGGMLNIIKTDTSP</sequence>
<dbReference type="EMBL" id="JAFKCS010000325">
    <property type="protein sequence ID" value="MBN7823013.1"/>
    <property type="molecule type" value="Genomic_DNA"/>
</dbReference>
<proteinExistence type="predicted"/>
<gene>
    <name evidence="1" type="ORF">J0A65_24325</name>
</gene>
<comment type="caution">
    <text evidence="1">The sequence shown here is derived from an EMBL/GenBank/DDBJ whole genome shotgun (WGS) entry which is preliminary data.</text>
</comment>
<evidence type="ECO:0000313" key="1">
    <source>
        <dbReference type="EMBL" id="MBN7823013.1"/>
    </source>
</evidence>
<dbReference type="Proteomes" id="UP000663992">
    <property type="component" value="Unassembled WGS sequence"/>
</dbReference>
<dbReference type="RefSeq" id="WP_206596834.1">
    <property type="nucleotide sequence ID" value="NZ_JAFKCS010000325.1"/>
</dbReference>
<accession>A0ABS3D0V7</accession>
<organism evidence="1 2">
    <name type="scientific">Bowmanella yangjiangensis</name>
    <dbReference type="NCBI Taxonomy" id="2811230"/>
    <lineage>
        <taxon>Bacteria</taxon>
        <taxon>Pseudomonadati</taxon>
        <taxon>Pseudomonadota</taxon>
        <taxon>Gammaproteobacteria</taxon>
        <taxon>Alteromonadales</taxon>
        <taxon>Alteromonadaceae</taxon>
        <taxon>Bowmanella</taxon>
    </lineage>
</organism>
<evidence type="ECO:0000313" key="2">
    <source>
        <dbReference type="Proteomes" id="UP000663992"/>
    </source>
</evidence>
<name>A0ABS3D0V7_9ALTE</name>
<reference evidence="1 2" key="1">
    <citation type="submission" date="2021-03" db="EMBL/GenBank/DDBJ databases">
        <title>novel species isolated from a fishpond in China.</title>
        <authorList>
            <person name="Lu H."/>
            <person name="Cai Z."/>
        </authorList>
    </citation>
    <scope>NUCLEOTIDE SEQUENCE [LARGE SCALE GENOMIC DNA]</scope>
    <source>
        <strain evidence="1 2">Y57</strain>
    </source>
</reference>
<protein>
    <submittedName>
        <fullName evidence="1">Uncharacterized protein</fullName>
    </submittedName>
</protein>